<dbReference type="GO" id="GO:0005737">
    <property type="term" value="C:cytoplasm"/>
    <property type="evidence" value="ECO:0007669"/>
    <property type="project" value="UniProtKB-SubCell"/>
</dbReference>
<gene>
    <name evidence="9" type="primary">mnmA</name>
    <name evidence="12" type="ORF">EV662_106166</name>
</gene>
<feature type="binding site" evidence="9">
    <location>
        <begin position="27"/>
        <end position="34"/>
    </location>
    <ligand>
        <name>ATP</name>
        <dbReference type="ChEBI" id="CHEBI:30616"/>
    </ligand>
</feature>
<dbReference type="EC" id="2.8.1.13" evidence="9"/>
<keyword evidence="13" id="KW-1185">Reference proteome</keyword>
<evidence type="ECO:0000256" key="3">
    <source>
        <dbReference type="ARBA" id="ARBA00022694"/>
    </source>
</evidence>
<evidence type="ECO:0000256" key="6">
    <source>
        <dbReference type="ARBA" id="ARBA00022884"/>
    </source>
</evidence>
<dbReference type="NCBIfam" id="NF001138">
    <property type="entry name" value="PRK00143.1"/>
    <property type="match status" value="1"/>
</dbReference>
<feature type="site" description="Interaction with tRNA" evidence="9">
    <location>
        <position position="146"/>
    </location>
</feature>
<dbReference type="AlphaFoldDB" id="A0A4R2PXU4"/>
<dbReference type="SUPFAM" id="SSF52402">
    <property type="entry name" value="Adenine nucleotide alpha hydrolases-like"/>
    <property type="match status" value="1"/>
</dbReference>
<feature type="site" description="Interaction with tRNA" evidence="9">
    <location>
        <position position="360"/>
    </location>
</feature>
<dbReference type="Proteomes" id="UP000294835">
    <property type="component" value="Unassembled WGS sequence"/>
</dbReference>
<dbReference type="GO" id="GO:0000049">
    <property type="term" value="F:tRNA binding"/>
    <property type="evidence" value="ECO:0007669"/>
    <property type="project" value="UniProtKB-KW"/>
</dbReference>
<protein>
    <recommendedName>
        <fullName evidence="9">tRNA-specific 2-thiouridylase MnmA</fullName>
        <ecNumber evidence="9">2.8.1.13</ecNumber>
    </recommendedName>
</protein>
<evidence type="ECO:0000259" key="11">
    <source>
        <dbReference type="Pfam" id="PF20259"/>
    </source>
</evidence>
<dbReference type="InterPro" id="IPR014729">
    <property type="entry name" value="Rossmann-like_a/b/a_fold"/>
</dbReference>
<dbReference type="GO" id="GO:0103016">
    <property type="term" value="F:tRNA-uridine 2-sulfurtransferase activity"/>
    <property type="evidence" value="ECO:0007669"/>
    <property type="project" value="UniProtKB-EC"/>
</dbReference>
<comment type="function">
    <text evidence="9">Catalyzes the 2-thiolation of uridine at the wobble position (U34) of tRNA, leading to the formation of s(2)U34.</text>
</comment>
<dbReference type="InterPro" id="IPR023382">
    <property type="entry name" value="MnmA-like_central_sf"/>
</dbReference>
<dbReference type="NCBIfam" id="TIGR00420">
    <property type="entry name" value="trmU"/>
    <property type="match status" value="1"/>
</dbReference>
<keyword evidence="4 9" id="KW-0547">Nucleotide-binding</keyword>
<feature type="active site" description="Cysteine persulfide intermediate" evidence="9">
    <location>
        <position position="218"/>
    </location>
</feature>
<proteinExistence type="inferred from homology"/>
<dbReference type="FunFam" id="2.30.30.280:FF:000001">
    <property type="entry name" value="tRNA-specific 2-thiouridylase MnmA"/>
    <property type="match status" value="1"/>
</dbReference>
<feature type="region of interest" description="Interaction with tRNA" evidence="9">
    <location>
        <begin position="167"/>
        <end position="169"/>
    </location>
</feature>
<evidence type="ECO:0000256" key="5">
    <source>
        <dbReference type="ARBA" id="ARBA00022840"/>
    </source>
</evidence>
<feature type="active site" description="Nucleophile" evidence="9">
    <location>
        <position position="121"/>
    </location>
</feature>
<dbReference type="GO" id="GO:0002143">
    <property type="term" value="P:tRNA wobble position uridine thiolation"/>
    <property type="evidence" value="ECO:0007669"/>
    <property type="project" value="TreeGrafter"/>
</dbReference>
<reference evidence="12 13" key="1">
    <citation type="submission" date="2019-03" db="EMBL/GenBank/DDBJ databases">
        <title>Genomic Encyclopedia of Type Strains, Phase IV (KMG-IV): sequencing the most valuable type-strain genomes for metagenomic binning, comparative biology and taxonomic classification.</title>
        <authorList>
            <person name="Goeker M."/>
        </authorList>
    </citation>
    <scope>NUCLEOTIDE SEQUENCE [LARGE SCALE GENOMIC DNA]</scope>
    <source>
        <strain evidence="12 13">DSM 18063</strain>
    </source>
</reference>
<feature type="disulfide bond" description="Alternate" evidence="9">
    <location>
        <begin position="121"/>
        <end position="218"/>
    </location>
</feature>
<keyword evidence="1 9" id="KW-0820">tRNA-binding</keyword>
<comment type="caution">
    <text evidence="12">The sequence shown here is derived from an EMBL/GenBank/DDBJ whole genome shotgun (WGS) entry which is preliminary data.</text>
</comment>
<keyword evidence="7 9" id="KW-1015">Disulfide bond</keyword>
<dbReference type="InterPro" id="IPR046885">
    <property type="entry name" value="MnmA-like_C"/>
</dbReference>
<comment type="caution">
    <text evidence="9">Lacks conserved residue(s) required for the propagation of feature annotation.</text>
</comment>
<evidence type="ECO:0000313" key="12">
    <source>
        <dbReference type="EMBL" id="TCP40950.1"/>
    </source>
</evidence>
<dbReference type="Gene3D" id="2.30.30.280">
    <property type="entry name" value="Adenine nucleotide alpha hydrolases-like domains"/>
    <property type="match status" value="1"/>
</dbReference>
<dbReference type="Pfam" id="PF20259">
    <property type="entry name" value="tRNA_Me_trans_M"/>
    <property type="match status" value="1"/>
</dbReference>
<evidence type="ECO:0000256" key="4">
    <source>
        <dbReference type="ARBA" id="ARBA00022741"/>
    </source>
</evidence>
<dbReference type="GO" id="GO:0032259">
    <property type="term" value="P:methylation"/>
    <property type="evidence" value="ECO:0007669"/>
    <property type="project" value="UniProtKB-KW"/>
</dbReference>
<dbReference type="PANTHER" id="PTHR11933">
    <property type="entry name" value="TRNA 5-METHYLAMINOMETHYL-2-THIOURIDYLATE -METHYLTRANSFERASE"/>
    <property type="match status" value="1"/>
</dbReference>
<keyword evidence="5 9" id="KW-0067">ATP-binding</keyword>
<keyword evidence="3 9" id="KW-0819">tRNA processing</keyword>
<feature type="binding site" evidence="9">
    <location>
        <position position="53"/>
    </location>
    <ligand>
        <name>ATP</name>
        <dbReference type="ChEBI" id="CHEBI:30616"/>
    </ligand>
</feature>
<dbReference type="PANTHER" id="PTHR11933:SF5">
    <property type="entry name" value="MITOCHONDRIAL TRNA-SPECIFIC 2-THIOURIDYLASE 1"/>
    <property type="match status" value="1"/>
</dbReference>
<dbReference type="OrthoDB" id="9800696at2"/>
<comment type="similarity">
    <text evidence="9">Belongs to the MnmA/TRMU family.</text>
</comment>
<keyword evidence="2 9" id="KW-0808">Transferase</keyword>
<dbReference type="CDD" id="cd01998">
    <property type="entry name" value="MnmA_TRMU-like"/>
    <property type="match status" value="1"/>
</dbReference>
<evidence type="ECO:0000256" key="7">
    <source>
        <dbReference type="ARBA" id="ARBA00023157"/>
    </source>
</evidence>
<evidence type="ECO:0000256" key="9">
    <source>
        <dbReference type="HAMAP-Rule" id="MF_00144"/>
    </source>
</evidence>
<dbReference type="Pfam" id="PF03054">
    <property type="entry name" value="tRNA_Me_trans"/>
    <property type="match status" value="1"/>
</dbReference>
<dbReference type="RefSeq" id="WP_132462216.1">
    <property type="nucleotide sequence ID" value="NZ_SLXP01000006.1"/>
</dbReference>
<organism evidence="12 13">
    <name type="scientific">Rhodovulum marinum</name>
    <dbReference type="NCBI Taxonomy" id="320662"/>
    <lineage>
        <taxon>Bacteria</taxon>
        <taxon>Pseudomonadati</taxon>
        <taxon>Pseudomonadota</taxon>
        <taxon>Alphaproteobacteria</taxon>
        <taxon>Rhodobacterales</taxon>
        <taxon>Paracoccaceae</taxon>
        <taxon>Rhodovulum</taxon>
    </lineage>
</organism>
<comment type="subcellular location">
    <subcellularLocation>
        <location evidence="9">Cytoplasm</location>
    </subcellularLocation>
</comment>
<sequence length="382" mass="41622">MALDGAIRPLNSLGFAKPEAETRVLVAMSGGVDSSVVAAQLAEEGYDVVGITLQLYDHGAALAKKGACCAGRDIHDARRVAERVGFPHYVLDYENAFREAVIEEFADSYLAGATPVPCIRCNERVKFRDLLETAKDLDADCMATGHYIRRMSGVTGPELHCAADPVRDQSYFLFSTTREQLDYLRFPLGHLPDKAATRALAAKYGLPVADKPDSQDICFVPEGNYASVIEKLRPGAAEPGEIVHADGRVLGRHDGVIHYTIGQRRGLGIGGLSEPLYVVRLDVDSRRVVVGPKEMLATRRVPVREVNWLGDAAITTRTEWEISVKVRSTRPPRPAILRPLSDTEAEVELLTPEEGVSPGQACVFYETGGTRVLGGGWIWRGA</sequence>
<evidence type="ECO:0000256" key="2">
    <source>
        <dbReference type="ARBA" id="ARBA00022679"/>
    </source>
</evidence>
<evidence type="ECO:0000256" key="1">
    <source>
        <dbReference type="ARBA" id="ARBA00022555"/>
    </source>
</evidence>
<dbReference type="EMBL" id="SLXP01000006">
    <property type="protein sequence ID" value="TCP40950.1"/>
    <property type="molecule type" value="Genomic_DNA"/>
</dbReference>
<dbReference type="HAMAP" id="MF_00144">
    <property type="entry name" value="tRNA_thiouridyl_MnmA"/>
    <property type="match status" value="1"/>
</dbReference>
<dbReference type="FunFam" id="3.40.50.620:FF:000115">
    <property type="entry name" value="tRNA-specific 2-thiouridylase MnmA"/>
    <property type="match status" value="1"/>
</dbReference>
<feature type="domain" description="tRNA-specific 2-thiouridylase MnmA-like central" evidence="11">
    <location>
        <begin position="237"/>
        <end position="291"/>
    </location>
</feature>
<keyword evidence="12" id="KW-0489">Methyltransferase</keyword>
<dbReference type="InterPro" id="IPR004506">
    <property type="entry name" value="MnmA-like"/>
</dbReference>
<comment type="catalytic activity">
    <reaction evidence="8 9">
        <text>S-sulfanyl-L-cysteinyl-[protein] + uridine(34) in tRNA + AH2 + ATP = 2-thiouridine(34) in tRNA + L-cysteinyl-[protein] + A + AMP + diphosphate + H(+)</text>
        <dbReference type="Rhea" id="RHEA:47032"/>
        <dbReference type="Rhea" id="RHEA-COMP:10131"/>
        <dbReference type="Rhea" id="RHEA-COMP:11726"/>
        <dbReference type="Rhea" id="RHEA-COMP:11727"/>
        <dbReference type="Rhea" id="RHEA-COMP:11728"/>
        <dbReference type="ChEBI" id="CHEBI:13193"/>
        <dbReference type="ChEBI" id="CHEBI:15378"/>
        <dbReference type="ChEBI" id="CHEBI:17499"/>
        <dbReference type="ChEBI" id="CHEBI:29950"/>
        <dbReference type="ChEBI" id="CHEBI:30616"/>
        <dbReference type="ChEBI" id="CHEBI:33019"/>
        <dbReference type="ChEBI" id="CHEBI:61963"/>
        <dbReference type="ChEBI" id="CHEBI:65315"/>
        <dbReference type="ChEBI" id="CHEBI:87170"/>
        <dbReference type="ChEBI" id="CHEBI:456215"/>
        <dbReference type="EC" id="2.8.1.13"/>
    </reaction>
</comment>
<evidence type="ECO:0000313" key="13">
    <source>
        <dbReference type="Proteomes" id="UP000294835"/>
    </source>
</evidence>
<accession>A0A4R2PXU4</accession>
<keyword evidence="6 9" id="KW-0694">RNA-binding</keyword>
<dbReference type="GO" id="GO:0005524">
    <property type="term" value="F:ATP binding"/>
    <property type="evidence" value="ECO:0007669"/>
    <property type="project" value="UniProtKB-KW"/>
</dbReference>
<feature type="domain" description="tRNA-specific 2-thiouridylase MnmA-like C-terminal" evidence="10">
    <location>
        <begin position="302"/>
        <end position="378"/>
    </location>
</feature>
<dbReference type="Gene3D" id="2.40.30.10">
    <property type="entry name" value="Translation factors"/>
    <property type="match status" value="1"/>
</dbReference>
<dbReference type="GO" id="GO:0008168">
    <property type="term" value="F:methyltransferase activity"/>
    <property type="evidence" value="ECO:0007669"/>
    <property type="project" value="UniProtKB-KW"/>
</dbReference>
<dbReference type="Pfam" id="PF20258">
    <property type="entry name" value="tRNA_Me_trans_C"/>
    <property type="match status" value="1"/>
</dbReference>
<dbReference type="Gene3D" id="3.40.50.620">
    <property type="entry name" value="HUPs"/>
    <property type="match status" value="1"/>
</dbReference>
<keyword evidence="9" id="KW-0963">Cytoplasm</keyword>
<feature type="binding site" evidence="9">
    <location>
        <position position="145"/>
    </location>
    <ligand>
        <name>ATP</name>
        <dbReference type="ChEBI" id="CHEBI:30616"/>
    </ligand>
</feature>
<evidence type="ECO:0000259" key="10">
    <source>
        <dbReference type="Pfam" id="PF20258"/>
    </source>
</evidence>
<name>A0A4R2PXU4_9RHOB</name>
<evidence type="ECO:0000256" key="8">
    <source>
        <dbReference type="ARBA" id="ARBA00051542"/>
    </source>
</evidence>
<dbReference type="InterPro" id="IPR046884">
    <property type="entry name" value="MnmA-like_central"/>
</dbReference>